<reference evidence="3 4" key="1">
    <citation type="submission" date="2016-07" db="EMBL/GenBank/DDBJ databases">
        <title>Multiple horizontal gene transfer events from other fungi enriched the ability of initially mycotrophic Trichoderma (Ascomycota) to feed on dead plant biomass.</title>
        <authorList>
            <consortium name="DOE Joint Genome Institute"/>
            <person name="Aerts A."/>
            <person name="Atanasova L."/>
            <person name="Chenthamara K."/>
            <person name="Zhang J."/>
            <person name="Grujic M."/>
            <person name="Henrissat B."/>
            <person name="Kuo A."/>
            <person name="Salamov A."/>
            <person name="Lipzen A."/>
            <person name="Labutti K."/>
            <person name="Barry K."/>
            <person name="Miao Y."/>
            <person name="Rahimi M.J."/>
            <person name="Shen Q."/>
            <person name="Grigoriev I.V."/>
            <person name="Kubicek C.P."/>
            <person name="Druzhinina I.S."/>
        </authorList>
    </citation>
    <scope>NUCLEOTIDE SEQUENCE [LARGE SCALE GENOMIC DNA]</scope>
    <source>
        <strain evidence="3 4">CBS 226.95</strain>
    </source>
</reference>
<organism evidence="3 4">
    <name type="scientific">Trichoderma harzianum CBS 226.95</name>
    <dbReference type="NCBI Taxonomy" id="983964"/>
    <lineage>
        <taxon>Eukaryota</taxon>
        <taxon>Fungi</taxon>
        <taxon>Dikarya</taxon>
        <taxon>Ascomycota</taxon>
        <taxon>Pezizomycotina</taxon>
        <taxon>Sordariomycetes</taxon>
        <taxon>Hypocreomycetidae</taxon>
        <taxon>Hypocreales</taxon>
        <taxon>Hypocreaceae</taxon>
        <taxon>Trichoderma</taxon>
    </lineage>
</organism>
<evidence type="ECO:0000313" key="3">
    <source>
        <dbReference type="EMBL" id="PTB47513.1"/>
    </source>
</evidence>
<dbReference type="EMBL" id="KZ679717">
    <property type="protein sequence ID" value="PTB47513.1"/>
    <property type="molecule type" value="Genomic_DNA"/>
</dbReference>
<feature type="transmembrane region" description="Helical" evidence="1">
    <location>
        <begin position="194"/>
        <end position="213"/>
    </location>
</feature>
<name>A0A2T3ZRS6_TRIHA</name>
<dbReference type="AlphaFoldDB" id="A0A2T3ZRS6"/>
<feature type="chain" id="PRO_5015698472" description="Autophagy-related protein" evidence="2">
    <location>
        <begin position="20"/>
        <end position="277"/>
    </location>
</feature>
<protein>
    <recommendedName>
        <fullName evidence="5">Autophagy-related protein</fullName>
    </recommendedName>
</protein>
<keyword evidence="4" id="KW-1185">Reference proteome</keyword>
<proteinExistence type="predicted"/>
<evidence type="ECO:0000313" key="4">
    <source>
        <dbReference type="Proteomes" id="UP000241690"/>
    </source>
</evidence>
<evidence type="ECO:0000256" key="2">
    <source>
        <dbReference type="SAM" id="SignalP"/>
    </source>
</evidence>
<feature type="transmembrane region" description="Helical" evidence="1">
    <location>
        <begin position="160"/>
        <end position="182"/>
    </location>
</feature>
<accession>A0A2T3ZRS6</accession>
<gene>
    <name evidence="3" type="ORF">M431DRAFT_526095</name>
</gene>
<evidence type="ECO:0008006" key="5">
    <source>
        <dbReference type="Google" id="ProtNLM"/>
    </source>
</evidence>
<evidence type="ECO:0000256" key="1">
    <source>
        <dbReference type="SAM" id="Phobius"/>
    </source>
</evidence>
<sequence length="277" mass="31013">MRYFLALSLLAFFLHSTYAKQFDQWYPFYRKSLTIMEKNPECYNNYARDVQDRGASDPDVCKTMVNCLMTNNGDINKSDWASAVVLLGLTPTILGQLGSALREKAQLSFQSPLLGLLCILGGPSIPFERPWVKENSADEKKLSPFAWKERKIKLIMVPKYLLAVGAAANVIHNMITLGQQTIISWKCTWSHLELVWIFTAFVPVLFAVGAIFFKKRARCLNSVSNIMCAAHVVFGTLMLSSVLFIGTIDALVVVVRLTASTLVCQFITVLELKDEGD</sequence>
<keyword evidence="1" id="KW-0812">Transmembrane</keyword>
<feature type="transmembrane region" description="Helical" evidence="1">
    <location>
        <begin position="225"/>
        <end position="245"/>
    </location>
</feature>
<dbReference type="GeneID" id="36629234"/>
<keyword evidence="1" id="KW-1133">Transmembrane helix</keyword>
<dbReference type="RefSeq" id="XP_024767190.1">
    <property type="nucleotide sequence ID" value="XM_024920665.1"/>
</dbReference>
<feature type="signal peptide" evidence="2">
    <location>
        <begin position="1"/>
        <end position="19"/>
    </location>
</feature>
<keyword evidence="2" id="KW-0732">Signal</keyword>
<dbReference type="Proteomes" id="UP000241690">
    <property type="component" value="Unassembled WGS sequence"/>
</dbReference>
<keyword evidence="1" id="KW-0472">Membrane</keyword>